<dbReference type="PROSITE" id="PS50102">
    <property type="entry name" value="RRM"/>
    <property type="match status" value="1"/>
</dbReference>
<dbReference type="GO" id="GO:0003723">
    <property type="term" value="F:RNA binding"/>
    <property type="evidence" value="ECO:0007669"/>
    <property type="project" value="InterPro"/>
</dbReference>
<dbReference type="EMBL" id="AFWT01000010">
    <property type="protein sequence ID" value="EGV31776.1"/>
    <property type="molecule type" value="Genomic_DNA"/>
</dbReference>
<evidence type="ECO:0000259" key="1">
    <source>
        <dbReference type="PROSITE" id="PS50102"/>
    </source>
</evidence>
<name>G2E048_9GAMM</name>
<dbReference type="InterPro" id="IPR000504">
    <property type="entry name" value="RRM_dom"/>
</dbReference>
<dbReference type="CDD" id="cd00590">
    <property type="entry name" value="RRM_SF"/>
    <property type="match status" value="1"/>
</dbReference>
<organism evidence="2 3">
    <name type="scientific">Thiorhodococcus drewsii AZ1</name>
    <dbReference type="NCBI Taxonomy" id="765913"/>
    <lineage>
        <taxon>Bacteria</taxon>
        <taxon>Pseudomonadati</taxon>
        <taxon>Pseudomonadota</taxon>
        <taxon>Gammaproteobacteria</taxon>
        <taxon>Chromatiales</taxon>
        <taxon>Chromatiaceae</taxon>
        <taxon>Thiorhodococcus</taxon>
    </lineage>
</organism>
<dbReference type="InterPro" id="IPR035979">
    <property type="entry name" value="RBD_domain_sf"/>
</dbReference>
<dbReference type="Gene3D" id="3.30.70.330">
    <property type="match status" value="1"/>
</dbReference>
<reference evidence="2 3" key="1">
    <citation type="submission" date="2011-06" db="EMBL/GenBank/DDBJ databases">
        <title>The draft genome of Thiorhodococcus drewsii AZ1.</title>
        <authorList>
            <consortium name="US DOE Joint Genome Institute (JGI-PGF)"/>
            <person name="Lucas S."/>
            <person name="Han J."/>
            <person name="Lapidus A."/>
            <person name="Cheng J.-F."/>
            <person name="Goodwin L."/>
            <person name="Pitluck S."/>
            <person name="Peters L."/>
            <person name="Land M.L."/>
            <person name="Hauser L."/>
            <person name="Vogl K."/>
            <person name="Liu Z."/>
            <person name="Imhoff J."/>
            <person name="Thiel V."/>
            <person name="Frigaard N.-U."/>
            <person name="Bryant D.A."/>
            <person name="Woyke T.J."/>
        </authorList>
    </citation>
    <scope>NUCLEOTIDE SEQUENCE [LARGE SCALE GENOMIC DNA]</scope>
    <source>
        <strain evidence="2 3">AZ1</strain>
    </source>
</reference>
<dbReference type="eggNOG" id="COG0724">
    <property type="taxonomic scope" value="Bacteria"/>
</dbReference>
<dbReference type="InterPro" id="IPR012677">
    <property type="entry name" value="Nucleotide-bd_a/b_plait_sf"/>
</dbReference>
<dbReference type="Proteomes" id="UP000004200">
    <property type="component" value="Unassembled WGS sequence"/>
</dbReference>
<dbReference type="AlphaFoldDB" id="G2E048"/>
<evidence type="ECO:0000313" key="3">
    <source>
        <dbReference type="Proteomes" id="UP000004200"/>
    </source>
</evidence>
<evidence type="ECO:0000313" key="2">
    <source>
        <dbReference type="EMBL" id="EGV31776.1"/>
    </source>
</evidence>
<dbReference type="STRING" id="765913.ThidrDRAFT_1661"/>
<proteinExistence type="predicted"/>
<sequence>MTAKHSTPDPKMVTICVTNLASETTAAEVTELFSAYGVVRCIQFSEDRFQHRFQKIAHVDLSSDKPAQALAALDGQLFKGAIIQLTQCSDASSADEDSADHLSTVLKDSSEPNYSARTPYELASVEKVDMTTSTDGVDWFRYILESGTSSIVGYRQGDLDEVTAFAQTCADDFNLRNTVGWKRASGRVRKQ</sequence>
<protein>
    <submittedName>
        <fullName evidence="2">RNP-1 like RNA-binding protein</fullName>
    </submittedName>
</protein>
<comment type="caution">
    <text evidence="2">The sequence shown here is derived from an EMBL/GenBank/DDBJ whole genome shotgun (WGS) entry which is preliminary data.</text>
</comment>
<dbReference type="SMART" id="SM00360">
    <property type="entry name" value="RRM"/>
    <property type="match status" value="1"/>
</dbReference>
<dbReference type="Pfam" id="PF00076">
    <property type="entry name" value="RRM_1"/>
    <property type="match status" value="1"/>
</dbReference>
<feature type="domain" description="RRM" evidence="1">
    <location>
        <begin position="13"/>
        <end position="90"/>
    </location>
</feature>
<keyword evidence="3" id="KW-1185">Reference proteome</keyword>
<gene>
    <name evidence="2" type="ORF">ThidrDRAFT_1661</name>
</gene>
<dbReference type="SUPFAM" id="SSF54928">
    <property type="entry name" value="RNA-binding domain, RBD"/>
    <property type="match status" value="1"/>
</dbReference>
<accession>G2E048</accession>